<evidence type="ECO:0000256" key="7">
    <source>
        <dbReference type="ARBA" id="ARBA00049047"/>
    </source>
</evidence>
<keyword evidence="5" id="KW-0057">Aromatic amino acid biosynthesis</keyword>
<protein>
    <recommendedName>
        <fullName evidence="2">tryptophan synthase</fullName>
        <ecNumber evidence="2">4.2.1.20</ecNumber>
    </recommendedName>
</protein>
<comment type="catalytic activity">
    <reaction evidence="7">
        <text>(1S,2R)-1-C-(indol-3-yl)glycerol 3-phosphate + L-serine = D-glyceraldehyde 3-phosphate + L-tryptophan + H2O</text>
        <dbReference type="Rhea" id="RHEA:10532"/>
        <dbReference type="ChEBI" id="CHEBI:15377"/>
        <dbReference type="ChEBI" id="CHEBI:33384"/>
        <dbReference type="ChEBI" id="CHEBI:57912"/>
        <dbReference type="ChEBI" id="CHEBI:58866"/>
        <dbReference type="ChEBI" id="CHEBI:59776"/>
        <dbReference type="EC" id="4.2.1.20"/>
    </reaction>
</comment>
<evidence type="ECO:0000256" key="6">
    <source>
        <dbReference type="ARBA" id="ARBA00023239"/>
    </source>
</evidence>
<evidence type="ECO:0000256" key="2">
    <source>
        <dbReference type="ARBA" id="ARBA00012043"/>
    </source>
</evidence>
<evidence type="ECO:0000313" key="9">
    <source>
        <dbReference type="Proteomes" id="UP000004217"/>
    </source>
</evidence>
<evidence type="ECO:0000256" key="4">
    <source>
        <dbReference type="ARBA" id="ARBA00022822"/>
    </source>
</evidence>
<dbReference type="Proteomes" id="UP000004217">
    <property type="component" value="Unassembled WGS sequence"/>
</dbReference>
<dbReference type="EC" id="4.2.1.20" evidence="2"/>
<comment type="caution">
    <text evidence="8">The sequence shown here is derived from an EMBL/GenBank/DDBJ whole genome shotgun (WGS) entry which is preliminary data.</text>
</comment>
<name>G2G7C3_9ACTN</name>
<dbReference type="InterPro" id="IPR002028">
    <property type="entry name" value="Trp_synthase_suA"/>
</dbReference>
<dbReference type="AlphaFoldDB" id="G2G7C3"/>
<dbReference type="OrthoDB" id="9804578at2"/>
<evidence type="ECO:0000256" key="1">
    <source>
        <dbReference type="ARBA" id="ARBA00004733"/>
    </source>
</evidence>
<proteinExistence type="predicted"/>
<sequence>MVVMSYWSTVQVLGLRRMAGELAASGAAGCLVPDVPPERLEEWVAAAAAAEAGISAPLLANRQAEFDELSVTGRAAAGFVYAPAVAGQRTGYSAGIDLESLAGFVRSVRHSAPATAVLTGIRVSTPELAAASSAWKPLTE</sequence>
<gene>
    <name evidence="8" type="ORF">SZN_06926</name>
</gene>
<keyword evidence="6" id="KW-0456">Lyase</keyword>
<keyword evidence="9" id="KW-1185">Reference proteome</keyword>
<dbReference type="EMBL" id="AGBF01000012">
    <property type="protein sequence ID" value="EGX60664.1"/>
    <property type="molecule type" value="Genomic_DNA"/>
</dbReference>
<evidence type="ECO:0000256" key="5">
    <source>
        <dbReference type="ARBA" id="ARBA00023141"/>
    </source>
</evidence>
<evidence type="ECO:0000256" key="3">
    <source>
        <dbReference type="ARBA" id="ARBA00022605"/>
    </source>
</evidence>
<keyword evidence="4" id="KW-0822">Tryptophan biosynthesis</keyword>
<dbReference type="InterPro" id="IPR013785">
    <property type="entry name" value="Aldolase_TIM"/>
</dbReference>
<comment type="pathway">
    <text evidence="1">Amino-acid biosynthesis; L-tryptophan biosynthesis; L-tryptophan from chorismate: step 5/5.</text>
</comment>
<dbReference type="Gene3D" id="3.20.20.70">
    <property type="entry name" value="Aldolase class I"/>
    <property type="match status" value="1"/>
</dbReference>
<dbReference type="PATRIC" id="fig|700597.3.peg.1344"/>
<dbReference type="Pfam" id="PF00290">
    <property type="entry name" value="Trp_syntA"/>
    <property type="match status" value="1"/>
</dbReference>
<dbReference type="SUPFAM" id="SSF51366">
    <property type="entry name" value="Ribulose-phoshate binding barrel"/>
    <property type="match status" value="1"/>
</dbReference>
<evidence type="ECO:0000313" key="8">
    <source>
        <dbReference type="EMBL" id="EGX60664.1"/>
    </source>
</evidence>
<keyword evidence="3" id="KW-0028">Amino-acid biosynthesis</keyword>
<dbReference type="InterPro" id="IPR011060">
    <property type="entry name" value="RibuloseP-bd_barrel"/>
</dbReference>
<organism evidence="8 9">
    <name type="scientific">Streptomyces zinciresistens K42</name>
    <dbReference type="NCBI Taxonomy" id="700597"/>
    <lineage>
        <taxon>Bacteria</taxon>
        <taxon>Bacillati</taxon>
        <taxon>Actinomycetota</taxon>
        <taxon>Actinomycetes</taxon>
        <taxon>Kitasatosporales</taxon>
        <taxon>Streptomycetaceae</taxon>
        <taxon>Streptomyces</taxon>
    </lineage>
</organism>
<accession>G2G7C3</accession>
<dbReference type="GO" id="GO:0004834">
    <property type="term" value="F:tryptophan synthase activity"/>
    <property type="evidence" value="ECO:0007669"/>
    <property type="project" value="UniProtKB-EC"/>
</dbReference>
<reference evidence="8 9" key="1">
    <citation type="submission" date="2011-08" db="EMBL/GenBank/DDBJ databases">
        <authorList>
            <person name="Lin Y."/>
            <person name="Hao X."/>
            <person name="Johnstone L."/>
            <person name="Miller S.J."/>
            <person name="Wei G."/>
            <person name="Rensing C."/>
        </authorList>
    </citation>
    <scope>NUCLEOTIDE SEQUENCE [LARGE SCALE GENOMIC DNA]</scope>
    <source>
        <strain evidence="8 9">K42</strain>
    </source>
</reference>
<dbReference type="UniPathway" id="UPA00035">
    <property type="reaction ID" value="UER00044"/>
</dbReference>